<dbReference type="RefSeq" id="WP_214729688.1">
    <property type="nucleotide sequence ID" value="NZ_CP075897.1"/>
</dbReference>
<feature type="transmembrane region" description="Helical" evidence="1">
    <location>
        <begin position="59"/>
        <end position="78"/>
    </location>
</feature>
<evidence type="ECO:0000313" key="2">
    <source>
        <dbReference type="EMBL" id="QWB29734.1"/>
    </source>
</evidence>
<dbReference type="EMBL" id="CP075897">
    <property type="protein sequence ID" value="QWB29734.1"/>
    <property type="molecule type" value="Genomic_DNA"/>
</dbReference>
<proteinExistence type="predicted"/>
<feature type="transmembrane region" description="Helical" evidence="1">
    <location>
        <begin position="163"/>
        <end position="187"/>
    </location>
</feature>
<sequence length="190" mass="21946">MTTCSSCQTSIQKQYEYCPKCGNKVQYEELKKSNEEKPGNFYEEQNIVTRTSDGPLIRLMMWGSLVIYLISLWIYSAYFKEQHNRGFFFQSEENVMSVFVPLLLIAAIQFVFLSTSIKTNRKKVWLIPFCITLFFALVFFNMYQELDKLQLAYGISGSIVVEAMQAVTVIYVALGALFLTIPVMISLKKR</sequence>
<accession>A0ABX8G839</accession>
<feature type="transmembrane region" description="Helical" evidence="1">
    <location>
        <begin position="98"/>
        <end position="117"/>
    </location>
</feature>
<keyword evidence="1" id="KW-0472">Membrane</keyword>
<evidence type="ECO:0000313" key="3">
    <source>
        <dbReference type="Proteomes" id="UP000679498"/>
    </source>
</evidence>
<dbReference type="GeneID" id="88812852"/>
<keyword evidence="1" id="KW-0812">Transmembrane</keyword>
<feature type="transmembrane region" description="Helical" evidence="1">
    <location>
        <begin position="124"/>
        <end position="143"/>
    </location>
</feature>
<gene>
    <name evidence="2" type="ORF">KKI46_14235</name>
</gene>
<name>A0ABX8G839_EXIAC</name>
<evidence type="ECO:0008006" key="4">
    <source>
        <dbReference type="Google" id="ProtNLM"/>
    </source>
</evidence>
<keyword evidence="1" id="KW-1133">Transmembrane helix</keyword>
<protein>
    <recommendedName>
        <fullName evidence="4">Zinc ribbon domain-containing protein</fullName>
    </recommendedName>
</protein>
<keyword evidence="3" id="KW-1185">Reference proteome</keyword>
<organism evidence="2 3">
    <name type="scientific">Exiguobacterium acetylicum</name>
    <name type="common">Brevibacterium acetylicum</name>
    <dbReference type="NCBI Taxonomy" id="41170"/>
    <lineage>
        <taxon>Bacteria</taxon>
        <taxon>Bacillati</taxon>
        <taxon>Bacillota</taxon>
        <taxon>Bacilli</taxon>
        <taxon>Bacillales</taxon>
        <taxon>Bacillales Family XII. Incertae Sedis</taxon>
        <taxon>Exiguobacterium</taxon>
    </lineage>
</organism>
<evidence type="ECO:0000256" key="1">
    <source>
        <dbReference type="SAM" id="Phobius"/>
    </source>
</evidence>
<reference evidence="2 3" key="1">
    <citation type="submission" date="2021-05" db="EMBL/GenBank/DDBJ databases">
        <title>Biocontrol using Exiguobacterium acetylicum SI17 against litchi downy blight caused by Peronophythora litchii.</title>
        <authorList>
            <person name="Zheng L."/>
        </authorList>
    </citation>
    <scope>NUCLEOTIDE SEQUENCE [LARGE SCALE GENOMIC DNA]</scope>
    <source>
        <strain evidence="2 3">SI17</strain>
    </source>
</reference>
<dbReference type="Proteomes" id="UP000679498">
    <property type="component" value="Chromosome"/>
</dbReference>